<dbReference type="Proteomes" id="UP000067625">
    <property type="component" value="Chromosome"/>
</dbReference>
<feature type="transmembrane region" description="Helical" evidence="7">
    <location>
        <begin position="26"/>
        <end position="49"/>
    </location>
</feature>
<dbReference type="EMBL" id="CP012600">
    <property type="protein sequence ID" value="ALC83589.1"/>
    <property type="molecule type" value="Genomic_DNA"/>
</dbReference>
<keyword evidence="5 7" id="KW-1133">Transmembrane helix</keyword>
<feature type="transmembrane region" description="Helical" evidence="7">
    <location>
        <begin position="90"/>
        <end position="111"/>
    </location>
</feature>
<dbReference type="PANTHER" id="PTHR30193">
    <property type="entry name" value="ABC TRANSPORTER PERMEASE PROTEIN"/>
    <property type="match status" value="1"/>
</dbReference>
<dbReference type="InterPro" id="IPR035906">
    <property type="entry name" value="MetI-like_sf"/>
</dbReference>
<keyword evidence="6 7" id="KW-0472">Membrane</keyword>
<proteinExistence type="inferred from homology"/>
<evidence type="ECO:0000256" key="6">
    <source>
        <dbReference type="ARBA" id="ARBA00023136"/>
    </source>
</evidence>
<organism evidence="9 10">
    <name type="scientific">Bacillus gobiensis</name>
    <dbReference type="NCBI Taxonomy" id="1441095"/>
    <lineage>
        <taxon>Bacteria</taxon>
        <taxon>Bacillati</taxon>
        <taxon>Bacillota</taxon>
        <taxon>Bacilli</taxon>
        <taxon>Bacillales</taxon>
        <taxon>Bacillaceae</taxon>
        <taxon>Bacillus</taxon>
    </lineage>
</organism>
<reference evidence="10" key="1">
    <citation type="submission" date="2015-08" db="EMBL/GenBank/DDBJ databases">
        <title>Genome sequencing project for genomic taxonomy and phylogenomics of Bacillus-like bacteria.</title>
        <authorList>
            <person name="Liu B."/>
            <person name="Wang J."/>
            <person name="Zhu Y."/>
            <person name="Liu G."/>
            <person name="Chen Q."/>
            <person name="Chen Z."/>
            <person name="Lan J."/>
            <person name="Che J."/>
            <person name="Ge C."/>
            <person name="Shi H."/>
            <person name="Pan Z."/>
            <person name="Liu X."/>
        </authorList>
    </citation>
    <scope>NUCLEOTIDE SEQUENCE [LARGE SCALE GENOMIC DNA]</scope>
    <source>
        <strain evidence="10">FJAT-4402</strain>
    </source>
</reference>
<keyword evidence="4 7" id="KW-0812">Transmembrane</keyword>
<feature type="domain" description="ABC transmembrane type-1" evidence="8">
    <location>
        <begin position="86"/>
        <end position="297"/>
    </location>
</feature>
<dbReference type="SUPFAM" id="SSF161098">
    <property type="entry name" value="MetI-like"/>
    <property type="match status" value="1"/>
</dbReference>
<keyword evidence="10" id="KW-1185">Reference proteome</keyword>
<sequence>MDYVGQKRAKSKSKIYRMTLTQQKYLFVYGSLAIPLLFFISIRFFPMLYTFNIGFREWNIMSQDKPFVGLNNYVQLFQDPVFGKALSNTLIYVVIGVSLQLIVGLAIALLLQKINKFQGLFRVLYFIPYITSAVAISWVIKWIFMNNGIINDILLSIGFEKQLFLQSPDQAIYIVIATIIYQGLGFQIIIFLAGLENIPTIYYEAADIDGAGAWKKFLHITIPLLNPTIVFSAIIATINFLQSFTQVENMTGGGPLNSTITIVQYIYQLAFSQFKMGYASAATVILFLIIFMITIFQTKVLTKKFEY</sequence>
<feature type="transmembrane region" description="Helical" evidence="7">
    <location>
        <begin position="216"/>
        <end position="241"/>
    </location>
</feature>
<feature type="transmembrane region" description="Helical" evidence="7">
    <location>
        <begin position="171"/>
        <end position="195"/>
    </location>
</feature>
<dbReference type="GO" id="GO:0055085">
    <property type="term" value="P:transmembrane transport"/>
    <property type="evidence" value="ECO:0007669"/>
    <property type="project" value="InterPro"/>
</dbReference>
<dbReference type="InterPro" id="IPR000515">
    <property type="entry name" value="MetI-like"/>
</dbReference>
<reference evidence="9 10" key="2">
    <citation type="journal article" date="2016" name="Int. J. Syst. Evol. Microbiol.">
        <title>Bacillus gobiensis sp. nov., isolated from a soil sample.</title>
        <authorList>
            <person name="Liu B."/>
            <person name="Liu G.H."/>
            <person name="Cetin S."/>
            <person name="Schumann P."/>
            <person name="Pan Z.Z."/>
            <person name="Chen Q.Q."/>
        </authorList>
    </citation>
    <scope>NUCLEOTIDE SEQUENCE [LARGE SCALE GENOMIC DNA]</scope>
    <source>
        <strain evidence="9 10">FJAT-4402</strain>
    </source>
</reference>
<comment type="subcellular location">
    <subcellularLocation>
        <location evidence="1 7">Cell membrane</location>
        <topology evidence="1 7">Multi-pass membrane protein</topology>
    </subcellularLocation>
</comment>
<feature type="transmembrane region" description="Helical" evidence="7">
    <location>
        <begin position="276"/>
        <end position="296"/>
    </location>
</feature>
<dbReference type="AlphaFoldDB" id="A0A0M5JME4"/>
<protein>
    <submittedName>
        <fullName evidence="9">ABC transporter permease</fullName>
    </submittedName>
</protein>
<dbReference type="PATRIC" id="fig|1441095.3.peg.4467"/>
<evidence type="ECO:0000313" key="9">
    <source>
        <dbReference type="EMBL" id="ALC83589.1"/>
    </source>
</evidence>
<keyword evidence="2 7" id="KW-0813">Transport</keyword>
<dbReference type="InterPro" id="IPR051393">
    <property type="entry name" value="ABC_transporter_permease"/>
</dbReference>
<evidence type="ECO:0000256" key="1">
    <source>
        <dbReference type="ARBA" id="ARBA00004651"/>
    </source>
</evidence>
<evidence type="ECO:0000256" key="4">
    <source>
        <dbReference type="ARBA" id="ARBA00022692"/>
    </source>
</evidence>
<evidence type="ECO:0000256" key="3">
    <source>
        <dbReference type="ARBA" id="ARBA00022475"/>
    </source>
</evidence>
<name>A0A0M5JME4_9BACI</name>
<dbReference type="Gene3D" id="1.10.3720.10">
    <property type="entry name" value="MetI-like"/>
    <property type="match status" value="1"/>
</dbReference>
<dbReference type="RefSeq" id="WP_053605443.1">
    <property type="nucleotide sequence ID" value="NZ_CP012600.1"/>
</dbReference>
<dbReference type="CDD" id="cd06261">
    <property type="entry name" value="TM_PBP2"/>
    <property type="match status" value="1"/>
</dbReference>
<evidence type="ECO:0000313" key="10">
    <source>
        <dbReference type="Proteomes" id="UP000067625"/>
    </source>
</evidence>
<feature type="transmembrane region" description="Helical" evidence="7">
    <location>
        <begin position="123"/>
        <end position="144"/>
    </location>
</feature>
<dbReference type="STRING" id="1441095.AM592_20185"/>
<evidence type="ECO:0000256" key="2">
    <source>
        <dbReference type="ARBA" id="ARBA00022448"/>
    </source>
</evidence>
<evidence type="ECO:0000256" key="7">
    <source>
        <dbReference type="RuleBase" id="RU363032"/>
    </source>
</evidence>
<dbReference type="GO" id="GO:0005886">
    <property type="term" value="C:plasma membrane"/>
    <property type="evidence" value="ECO:0007669"/>
    <property type="project" value="UniProtKB-SubCell"/>
</dbReference>
<evidence type="ECO:0000256" key="5">
    <source>
        <dbReference type="ARBA" id="ARBA00022989"/>
    </source>
</evidence>
<dbReference type="PROSITE" id="PS50928">
    <property type="entry name" value="ABC_TM1"/>
    <property type="match status" value="1"/>
</dbReference>
<accession>A0A0M5JME4</accession>
<gene>
    <name evidence="9" type="ORF">AM592_20185</name>
</gene>
<evidence type="ECO:0000259" key="8">
    <source>
        <dbReference type="PROSITE" id="PS50928"/>
    </source>
</evidence>
<dbReference type="Pfam" id="PF00528">
    <property type="entry name" value="BPD_transp_1"/>
    <property type="match status" value="1"/>
</dbReference>
<dbReference type="PANTHER" id="PTHR30193:SF37">
    <property type="entry name" value="INNER MEMBRANE ABC TRANSPORTER PERMEASE PROTEIN YCJO"/>
    <property type="match status" value="1"/>
</dbReference>
<keyword evidence="3" id="KW-1003">Cell membrane</keyword>
<comment type="similarity">
    <text evidence="7">Belongs to the binding-protein-dependent transport system permease family.</text>
</comment>